<protein>
    <recommendedName>
        <fullName evidence="2">Heterokaryon incompatibility domain-containing protein</fullName>
    </recommendedName>
</protein>
<dbReference type="PANTHER" id="PTHR33112">
    <property type="entry name" value="DOMAIN PROTEIN, PUTATIVE-RELATED"/>
    <property type="match status" value="1"/>
</dbReference>
<sequence>MVCDACLGPVHKITSFALAHDEEGDFSASDVKKDNAPSREDLKDESSPEEFERSLTLGCFPCNELGEEVGERDDDALIKRRVTGVDDDDHIKLSLTYHRNTDFDVPETVTCRFTVDLSSDTHRKNELAEYTGDAHVLDLGLEWLRDCRANHRQCGNFGKFSDWRPPRLVEIDPLSLGVGFWRAAKVSDIDLVEPYVTLSHRCVLETPKLVQDTQREMEAGMPISSLSKTYVDAMTVARHLGVRYIWIDSLCIFQDEGINIREAAMKVAEVYSNALLNISALTASSEGIFRRRSSSFTRSCAVERPGRGDYL</sequence>
<dbReference type="AlphaFoldDB" id="A0A0D2BT18"/>
<dbReference type="GeneID" id="27351308"/>
<name>A0A0D2BT18_9EURO</name>
<dbReference type="STRING" id="569365.A0A0D2BT18"/>
<proteinExistence type="predicted"/>
<dbReference type="EMBL" id="KN847047">
    <property type="protein sequence ID" value="KIW22203.1"/>
    <property type="molecule type" value="Genomic_DNA"/>
</dbReference>
<evidence type="ECO:0000259" key="2">
    <source>
        <dbReference type="Pfam" id="PF06985"/>
    </source>
</evidence>
<dbReference type="RefSeq" id="XP_016242419.1">
    <property type="nucleotide sequence ID" value="XM_016399607.1"/>
</dbReference>
<feature type="region of interest" description="Disordered" evidence="1">
    <location>
        <begin position="27"/>
        <end position="48"/>
    </location>
</feature>
<dbReference type="OrthoDB" id="5125733at2759"/>
<evidence type="ECO:0000313" key="3">
    <source>
        <dbReference type="EMBL" id="KIW22203.1"/>
    </source>
</evidence>
<keyword evidence="4" id="KW-1185">Reference proteome</keyword>
<gene>
    <name evidence="3" type="ORF">PV07_12114</name>
</gene>
<dbReference type="Proteomes" id="UP000054466">
    <property type="component" value="Unassembled WGS sequence"/>
</dbReference>
<reference evidence="3 4" key="1">
    <citation type="submission" date="2015-01" db="EMBL/GenBank/DDBJ databases">
        <title>The Genome Sequence of Cladophialophora immunda CBS83496.</title>
        <authorList>
            <consortium name="The Broad Institute Genomics Platform"/>
            <person name="Cuomo C."/>
            <person name="de Hoog S."/>
            <person name="Gorbushina A."/>
            <person name="Stielow B."/>
            <person name="Teixiera M."/>
            <person name="Abouelleil A."/>
            <person name="Chapman S.B."/>
            <person name="Priest M."/>
            <person name="Young S.K."/>
            <person name="Wortman J."/>
            <person name="Nusbaum C."/>
            <person name="Birren B."/>
        </authorList>
    </citation>
    <scope>NUCLEOTIDE SEQUENCE [LARGE SCALE GENOMIC DNA]</scope>
    <source>
        <strain evidence="3 4">CBS 83496</strain>
    </source>
</reference>
<feature type="domain" description="Heterokaryon incompatibility" evidence="2">
    <location>
        <begin position="195"/>
        <end position="293"/>
    </location>
</feature>
<feature type="compositionally biased region" description="Basic and acidic residues" evidence="1">
    <location>
        <begin position="30"/>
        <end position="48"/>
    </location>
</feature>
<evidence type="ECO:0000256" key="1">
    <source>
        <dbReference type="SAM" id="MobiDB-lite"/>
    </source>
</evidence>
<evidence type="ECO:0000313" key="4">
    <source>
        <dbReference type="Proteomes" id="UP000054466"/>
    </source>
</evidence>
<dbReference type="HOGENOM" id="CLU_894295_0_0_1"/>
<dbReference type="PANTHER" id="PTHR33112:SF11">
    <property type="entry name" value="HETEROKARYON INCOMPATIBILITY DOMAIN-CONTAINING PROTEIN"/>
    <property type="match status" value="1"/>
</dbReference>
<organism evidence="3 4">
    <name type="scientific">Cladophialophora immunda</name>
    <dbReference type="NCBI Taxonomy" id="569365"/>
    <lineage>
        <taxon>Eukaryota</taxon>
        <taxon>Fungi</taxon>
        <taxon>Dikarya</taxon>
        <taxon>Ascomycota</taxon>
        <taxon>Pezizomycotina</taxon>
        <taxon>Eurotiomycetes</taxon>
        <taxon>Chaetothyriomycetidae</taxon>
        <taxon>Chaetothyriales</taxon>
        <taxon>Herpotrichiellaceae</taxon>
        <taxon>Cladophialophora</taxon>
    </lineage>
</organism>
<dbReference type="Pfam" id="PF06985">
    <property type="entry name" value="HET"/>
    <property type="match status" value="1"/>
</dbReference>
<dbReference type="InterPro" id="IPR010730">
    <property type="entry name" value="HET"/>
</dbReference>
<dbReference type="VEuPathDB" id="FungiDB:PV07_12114"/>
<accession>A0A0D2BT18</accession>